<organism evidence="6 7">
    <name type="scientific">Oenococcus alcoholitolerans</name>
    <dbReference type="NCBI Taxonomy" id="931074"/>
    <lineage>
        <taxon>Bacteria</taxon>
        <taxon>Bacillati</taxon>
        <taxon>Bacillota</taxon>
        <taxon>Bacilli</taxon>
        <taxon>Lactobacillales</taxon>
        <taxon>Lactobacillaceae</taxon>
        <taxon>Oenococcus</taxon>
    </lineage>
</organism>
<sequence>MILILFTDSFFSYLVLFIYIFIGMFLSKIPLKVFYLGLRSIMALIILMVFIQILFTPPQNSSDTAFRFLFITVSKDGLINSLIVFLRFSLMILMTTLLTASTSSSQIADGISYLLKPISFLGFDVKKFSMMISMALRFVPIFSDEFISISDAQRSRGLSYKSGSLLKRIKALIPMFIPLIALAFKKALVLADAMQVRGFIDADNRTSLHELKITYLDYFLILSFVLISILVFLSNFYAEL</sequence>
<keyword evidence="7" id="KW-1185">Reference proteome</keyword>
<evidence type="ECO:0000313" key="6">
    <source>
        <dbReference type="EMBL" id="KGO22304.1"/>
    </source>
</evidence>
<dbReference type="Proteomes" id="UP000030023">
    <property type="component" value="Unassembled WGS sequence"/>
</dbReference>
<evidence type="ECO:0000256" key="2">
    <source>
        <dbReference type="ARBA" id="ARBA00022692"/>
    </source>
</evidence>
<feature type="transmembrane region" description="Helical" evidence="5">
    <location>
        <begin position="33"/>
        <end position="57"/>
    </location>
</feature>
<feature type="transmembrane region" description="Helical" evidence="5">
    <location>
        <begin position="77"/>
        <end position="98"/>
    </location>
</feature>
<feature type="transmembrane region" description="Helical" evidence="5">
    <location>
        <begin position="218"/>
        <end position="238"/>
    </location>
</feature>
<dbReference type="PANTHER" id="PTHR33514">
    <property type="entry name" value="PROTEIN ABCI12, CHLOROPLASTIC"/>
    <property type="match status" value="1"/>
</dbReference>
<dbReference type="PANTHER" id="PTHR33514:SF13">
    <property type="entry name" value="PROTEIN ABCI12, CHLOROPLASTIC"/>
    <property type="match status" value="1"/>
</dbReference>
<accession>A0ABR4XNX8</accession>
<reference evidence="6 7" key="1">
    <citation type="journal article" date="2014" name="Antonie Van Leeuwenhoek">
        <title>Oenococcus alcoholitolerans sp. nov., a lactic acid bacteria isolated from cachaca and ethanol fermentation processes.</title>
        <authorList>
            <person name="Badotti F."/>
            <person name="Moreira A.P."/>
            <person name="Tonon L.A."/>
            <person name="de Lucena B.T."/>
            <person name="Gomes Fde C."/>
            <person name="Kruger R."/>
            <person name="Thompson C.C."/>
            <person name="de Morais M.A.Jr."/>
            <person name="Rosa C.A."/>
            <person name="Thompson F.L."/>
        </authorList>
    </citation>
    <scope>NUCLEOTIDE SEQUENCE [LARGE SCALE GENOMIC DNA]</scope>
    <source>
        <strain evidence="6 7">UFRJ-M7.2.18</strain>
    </source>
</reference>
<evidence type="ECO:0000256" key="3">
    <source>
        <dbReference type="ARBA" id="ARBA00022989"/>
    </source>
</evidence>
<evidence type="ECO:0000313" key="7">
    <source>
        <dbReference type="Proteomes" id="UP000030023"/>
    </source>
</evidence>
<proteinExistence type="predicted"/>
<comment type="caution">
    <text evidence="6">The sequence shown here is derived from an EMBL/GenBank/DDBJ whole genome shotgun (WGS) entry which is preliminary data.</text>
</comment>
<protein>
    <submittedName>
        <fullName evidence="6">Cobalt ABC transporter permease</fullName>
    </submittedName>
</protein>
<comment type="subcellular location">
    <subcellularLocation>
        <location evidence="1">Membrane</location>
        <topology evidence="1">Multi-pass membrane protein</topology>
    </subcellularLocation>
</comment>
<feature type="transmembrane region" description="Helical" evidence="5">
    <location>
        <begin position="171"/>
        <end position="191"/>
    </location>
</feature>
<keyword evidence="4 5" id="KW-0472">Membrane</keyword>
<dbReference type="InterPro" id="IPR003339">
    <property type="entry name" value="ABC/ECF_trnsptr_transmembrane"/>
</dbReference>
<keyword evidence="2 5" id="KW-0812">Transmembrane</keyword>
<dbReference type="Pfam" id="PF02361">
    <property type="entry name" value="CbiQ"/>
    <property type="match status" value="1"/>
</dbReference>
<evidence type="ECO:0000256" key="4">
    <source>
        <dbReference type="ARBA" id="ARBA00023136"/>
    </source>
</evidence>
<feature type="transmembrane region" description="Helical" evidence="5">
    <location>
        <begin position="6"/>
        <end position="26"/>
    </location>
</feature>
<keyword evidence="3 5" id="KW-1133">Transmembrane helix</keyword>
<name>A0ABR4XNX8_9LACO</name>
<dbReference type="EMBL" id="AXCV01000560">
    <property type="protein sequence ID" value="KGO22304.1"/>
    <property type="molecule type" value="Genomic_DNA"/>
</dbReference>
<evidence type="ECO:0000256" key="5">
    <source>
        <dbReference type="SAM" id="Phobius"/>
    </source>
</evidence>
<gene>
    <name evidence="6" type="ORF">Q757_09290</name>
</gene>
<dbReference type="CDD" id="cd16914">
    <property type="entry name" value="EcfT"/>
    <property type="match status" value="1"/>
</dbReference>
<evidence type="ECO:0000256" key="1">
    <source>
        <dbReference type="ARBA" id="ARBA00004141"/>
    </source>
</evidence>